<dbReference type="EMBL" id="CP034328">
    <property type="protein sequence ID" value="AZL59913.1"/>
    <property type="molecule type" value="Genomic_DNA"/>
</dbReference>
<comment type="subcellular location">
    <subcellularLocation>
        <location evidence="1">Cell membrane</location>
        <topology evidence="1">Multi-pass membrane protein</topology>
    </subcellularLocation>
</comment>
<reference evidence="7 8" key="1">
    <citation type="submission" date="2018-12" db="EMBL/GenBank/DDBJ databases">
        <title>Complete genome sequencing of Tabrizicola sp. K13M18.</title>
        <authorList>
            <person name="Bae J.-W."/>
        </authorList>
    </citation>
    <scope>NUCLEOTIDE SEQUENCE [LARGE SCALE GENOMIC DNA]</scope>
    <source>
        <strain evidence="7 8">K13M18</strain>
    </source>
</reference>
<feature type="transmembrane region" description="Helical" evidence="6">
    <location>
        <begin position="321"/>
        <end position="341"/>
    </location>
</feature>
<evidence type="ECO:0000256" key="3">
    <source>
        <dbReference type="ARBA" id="ARBA00022692"/>
    </source>
</evidence>
<feature type="transmembrane region" description="Helical" evidence="6">
    <location>
        <begin position="258"/>
        <end position="277"/>
    </location>
</feature>
<keyword evidence="8" id="KW-1185">Reference proteome</keyword>
<keyword evidence="3 6" id="KW-0812">Transmembrane</keyword>
<feature type="transmembrane region" description="Helical" evidence="6">
    <location>
        <begin position="230"/>
        <end position="252"/>
    </location>
</feature>
<evidence type="ECO:0000256" key="5">
    <source>
        <dbReference type="ARBA" id="ARBA00023136"/>
    </source>
</evidence>
<proteinExistence type="predicted"/>
<feature type="transmembrane region" description="Helical" evidence="6">
    <location>
        <begin position="163"/>
        <end position="186"/>
    </location>
</feature>
<dbReference type="GO" id="GO:0005886">
    <property type="term" value="C:plasma membrane"/>
    <property type="evidence" value="ECO:0007669"/>
    <property type="project" value="UniProtKB-SubCell"/>
</dbReference>
<accession>A0A3S8U8L2</accession>
<feature type="transmembrane region" description="Helical" evidence="6">
    <location>
        <begin position="446"/>
        <end position="471"/>
    </location>
</feature>
<dbReference type="PANTHER" id="PTHR30250">
    <property type="entry name" value="PST FAMILY PREDICTED COLANIC ACID TRANSPORTER"/>
    <property type="match status" value="1"/>
</dbReference>
<evidence type="ECO:0000313" key="8">
    <source>
        <dbReference type="Proteomes" id="UP000282002"/>
    </source>
</evidence>
<evidence type="ECO:0000256" key="6">
    <source>
        <dbReference type="SAM" id="Phobius"/>
    </source>
</evidence>
<dbReference type="Proteomes" id="UP000282002">
    <property type="component" value="Chromosome"/>
</dbReference>
<dbReference type="KEGG" id="taw:EI545_14345"/>
<evidence type="ECO:0000256" key="2">
    <source>
        <dbReference type="ARBA" id="ARBA00022475"/>
    </source>
</evidence>
<keyword evidence="4 6" id="KW-1133">Transmembrane helix</keyword>
<evidence type="ECO:0000256" key="1">
    <source>
        <dbReference type="ARBA" id="ARBA00004651"/>
    </source>
</evidence>
<feature type="transmembrane region" description="Helical" evidence="6">
    <location>
        <begin position="289"/>
        <end position="309"/>
    </location>
</feature>
<evidence type="ECO:0000313" key="7">
    <source>
        <dbReference type="EMBL" id="AZL59913.1"/>
    </source>
</evidence>
<name>A0A3S8U8L2_9RHOB</name>
<keyword evidence="2" id="KW-1003">Cell membrane</keyword>
<evidence type="ECO:0000256" key="4">
    <source>
        <dbReference type="ARBA" id="ARBA00022989"/>
    </source>
</evidence>
<dbReference type="PANTHER" id="PTHR30250:SF26">
    <property type="entry name" value="PSMA PROTEIN"/>
    <property type="match status" value="1"/>
</dbReference>
<feature type="transmembrane region" description="Helical" evidence="6">
    <location>
        <begin position="198"/>
        <end position="218"/>
    </location>
</feature>
<feature type="transmembrane region" description="Helical" evidence="6">
    <location>
        <begin position="376"/>
        <end position="401"/>
    </location>
</feature>
<dbReference type="Pfam" id="PF13440">
    <property type="entry name" value="Polysacc_synt_3"/>
    <property type="match status" value="1"/>
</dbReference>
<gene>
    <name evidence="7" type="ORF">EI545_14345</name>
</gene>
<sequence length="497" mass="52289">MPPSAPSPRARRLWVWDIPTRRLASLRNAGSATMWPTCAVWTRPRWRRRCASRLPRAKRRAAIWATGCLTCCGGPRRRWMPSSTRSVADPMRLSARLIGWSVPLMSEAAALARSAILARMIGGEELGRALVLTLVLRLAEMVSDVGIERFLIRQPGAMAPQMLAALHGAVLLRGLGMAALLVAMALPMTVSLPDGASAATYAALALAPLLRGGLHLAYRLDEREMRLWPMAVVEGGSVLAMLAALLPALALWGDHRAMLVVLLMQAGAQVVLSHLVARVPYQMAFDRAVLAEVLRFGAPLVLNAGLMFLTFQADRLIVAGWYGWAAVAVYGVALQLAMLPAQIAGRAAGSLLAPGLRGISGAALVDLSRRAVLGHLGLGLGFAAGFTLAAPPCIALVYGPAFRPDPALALALGLAAGARILRTPLSQLAVILGRTGDPARANLWRAGALVPALIAATLGLPLTAIAAAAAVGEAAATCRALHLARGVLFPSLSKVRI</sequence>
<keyword evidence="5 6" id="KW-0472">Membrane</keyword>
<protein>
    <recommendedName>
        <fullName evidence="9">Lipopolysaccharide biosynthesis protein</fullName>
    </recommendedName>
</protein>
<evidence type="ECO:0008006" key="9">
    <source>
        <dbReference type="Google" id="ProtNLM"/>
    </source>
</evidence>
<dbReference type="AlphaFoldDB" id="A0A3S8U8L2"/>
<dbReference type="OrthoDB" id="7605542at2"/>
<organism evidence="7 8">
    <name type="scientific">Tabrizicola piscis</name>
    <dbReference type="NCBI Taxonomy" id="2494374"/>
    <lineage>
        <taxon>Bacteria</taxon>
        <taxon>Pseudomonadati</taxon>
        <taxon>Pseudomonadota</taxon>
        <taxon>Alphaproteobacteria</taxon>
        <taxon>Rhodobacterales</taxon>
        <taxon>Paracoccaceae</taxon>
        <taxon>Tabrizicola</taxon>
    </lineage>
</organism>
<dbReference type="InterPro" id="IPR050833">
    <property type="entry name" value="Poly_Biosynth_Transport"/>
</dbReference>